<keyword evidence="18" id="KW-1267">Proteomics identification</keyword>
<dbReference type="FunCoup" id="A0A8M9PVL2">
    <property type="interactions" value="2306"/>
</dbReference>
<evidence type="ECO:0000256" key="1">
    <source>
        <dbReference type="ARBA" id="ARBA00004498"/>
    </source>
</evidence>
<protein>
    <recommendedName>
        <fullName evidence="12">Collagen alpha-2(VI) chain</fullName>
    </recommendedName>
</protein>
<evidence type="ECO:0000259" key="14">
    <source>
        <dbReference type="PROSITE" id="PS50234"/>
    </source>
</evidence>
<keyword evidence="2" id="KW-0964">Secreted</keyword>
<evidence type="ECO:0000313" key="15">
    <source>
        <dbReference type="Proteomes" id="UP000000437"/>
    </source>
</evidence>
<dbReference type="CDD" id="cd01450">
    <property type="entry name" value="vWFA_subfamily_ECM"/>
    <property type="match status" value="1"/>
</dbReference>
<keyword evidence="7 16" id="KW-0176">Collagen</keyword>
<evidence type="ECO:0000256" key="12">
    <source>
        <dbReference type="ARBA" id="ARBA00070549"/>
    </source>
</evidence>
<dbReference type="GlyGen" id="A0A8M9PVL2">
    <property type="glycosylation" value="1 site"/>
</dbReference>
<evidence type="ECO:0000313" key="16">
    <source>
        <dbReference type="RefSeq" id="XP_021335547.1"/>
    </source>
</evidence>
<evidence type="ECO:0000256" key="13">
    <source>
        <dbReference type="SAM" id="MobiDB-lite"/>
    </source>
</evidence>
<dbReference type="Proteomes" id="UP000000437">
    <property type="component" value="Chromosome 11"/>
</dbReference>
<evidence type="ECO:0000256" key="3">
    <source>
        <dbReference type="ARBA" id="ARBA00022530"/>
    </source>
</evidence>
<dbReference type="InterPro" id="IPR002035">
    <property type="entry name" value="VWF_A"/>
</dbReference>
<evidence type="ECO:0000313" key="17">
    <source>
        <dbReference type="ZFIN" id="ZDB-GENE-070501-7"/>
    </source>
</evidence>
<accession>A0A8M9PVL2</accession>
<feature type="domain" description="VWFA" evidence="14">
    <location>
        <begin position="112"/>
        <end position="303"/>
    </location>
</feature>
<dbReference type="InterPro" id="IPR052229">
    <property type="entry name" value="Collagen-VI/PIF"/>
</dbReference>
<feature type="compositionally biased region" description="Gly residues" evidence="13">
    <location>
        <begin position="475"/>
        <end position="490"/>
    </location>
</feature>
<feature type="region of interest" description="Disordered" evidence="13">
    <location>
        <begin position="323"/>
        <end position="657"/>
    </location>
</feature>
<dbReference type="GO" id="GO:0007517">
    <property type="term" value="P:muscle organ development"/>
    <property type="evidence" value="ECO:0000315"/>
    <property type="project" value="ZFIN"/>
</dbReference>
<evidence type="ECO:0000256" key="6">
    <source>
        <dbReference type="ARBA" id="ARBA00022889"/>
    </source>
</evidence>
<comment type="subcellular location">
    <subcellularLocation>
        <location evidence="1">Secreted</location>
        <location evidence="1">Extracellular space</location>
        <location evidence="1">Extracellular matrix</location>
    </subcellularLocation>
</comment>
<comment type="similarity">
    <text evidence="11">Belongs to the type VI collagen family.</text>
</comment>
<dbReference type="GO" id="GO:0007155">
    <property type="term" value="P:cell adhesion"/>
    <property type="evidence" value="ECO:0007669"/>
    <property type="project" value="UniProtKB-KW"/>
</dbReference>
<evidence type="ECO:0000256" key="5">
    <source>
        <dbReference type="ARBA" id="ARBA00022737"/>
    </source>
</evidence>
<dbReference type="InterPro" id="IPR036465">
    <property type="entry name" value="vWFA_dom_sf"/>
</dbReference>
<dbReference type="CTD" id="1292"/>
<evidence type="ECO:0000256" key="4">
    <source>
        <dbReference type="ARBA" id="ARBA00022729"/>
    </source>
</evidence>
<dbReference type="FunFam" id="3.40.50.410:FF:000026">
    <property type="entry name" value="Collagen, type VI, alpha 1"/>
    <property type="match status" value="1"/>
</dbReference>
<keyword evidence="8" id="KW-0325">Glycoprotein</keyword>
<dbReference type="PROSITE" id="PS50234">
    <property type="entry name" value="VWFA"/>
    <property type="match status" value="3"/>
</dbReference>
<proteinExistence type="evidence at protein level"/>
<dbReference type="Pfam" id="PF01391">
    <property type="entry name" value="Collagen"/>
    <property type="match status" value="3"/>
</dbReference>
<comment type="function">
    <text evidence="10">Collagen VI acts as a cell-binding protein.</text>
</comment>
<feature type="domain" description="VWFA" evidence="14">
    <location>
        <begin position="903"/>
        <end position="1085"/>
    </location>
</feature>
<evidence type="ECO:0000256" key="2">
    <source>
        <dbReference type="ARBA" id="ARBA00022525"/>
    </source>
</evidence>
<dbReference type="Gene3D" id="3.40.50.410">
    <property type="entry name" value="von Willebrand factor, type A domain"/>
    <property type="match status" value="3"/>
</dbReference>
<evidence type="ECO:0000256" key="7">
    <source>
        <dbReference type="ARBA" id="ARBA00023119"/>
    </source>
</evidence>
<evidence type="ECO:0000256" key="9">
    <source>
        <dbReference type="ARBA" id="ARBA00023278"/>
    </source>
</evidence>
<dbReference type="PANTHER" id="PTHR22588">
    <property type="entry name" value="VWFA DOMAIN-CONTAINING PROTEIN"/>
    <property type="match status" value="1"/>
</dbReference>
<dbReference type="AlphaFoldDB" id="A0A8M9PVL2"/>
<evidence type="ECO:0007829" key="18">
    <source>
        <dbReference type="PeptideAtlas" id="A0A8M9PVL2"/>
    </source>
</evidence>
<dbReference type="SUPFAM" id="SSF53300">
    <property type="entry name" value="vWA-like"/>
    <property type="match status" value="3"/>
</dbReference>
<dbReference type="Pfam" id="PF00092">
    <property type="entry name" value="VWA"/>
    <property type="match status" value="3"/>
</dbReference>
<dbReference type="GeneID" id="567771"/>
<feature type="compositionally biased region" description="Basic and acidic residues" evidence="13">
    <location>
        <begin position="640"/>
        <end position="649"/>
    </location>
</feature>
<feature type="compositionally biased region" description="Basic and acidic residues" evidence="13">
    <location>
        <begin position="416"/>
        <end position="428"/>
    </location>
</feature>
<keyword evidence="4" id="KW-0732">Signal</keyword>
<keyword evidence="5" id="KW-0677">Repeat</keyword>
<keyword evidence="15" id="KW-1185">Reference proteome</keyword>
<dbReference type="PRINTS" id="PR00453">
    <property type="entry name" value="VWFADOMAIN"/>
</dbReference>
<dbReference type="ZFIN" id="ZDB-GENE-070501-7">
    <property type="gene designation" value="col6a2"/>
</dbReference>
<evidence type="ECO:0000256" key="10">
    <source>
        <dbReference type="ARBA" id="ARBA00043858"/>
    </source>
</evidence>
<dbReference type="SMART" id="SM00327">
    <property type="entry name" value="VWA"/>
    <property type="match status" value="3"/>
</dbReference>
<dbReference type="GO" id="GO:0055001">
    <property type="term" value="P:muscle cell development"/>
    <property type="evidence" value="ECO:0000315"/>
    <property type="project" value="ZFIN"/>
</dbReference>
<sequence length="1090" mass="115435">MKEDPDFCSSWEKRRGNLSCSLASHSLPHFGLYSDFCFYLVRNVCLVVLNISHQSRSSLDSLVLGRRVRMMSLSILLLLFVGVHAQGQTPAGSSCSPIMCSVPSESTECPIDLYFAIDTSETIALQENPPGSLVESIKDFTIRFAEKLQNVNYRGSVNITWAIGGLHFSQLQEFFSTITTKEKFISNLRPIRYLGRGTHIDCAITNMTKQLVRFPSRPDAKRFAVVITDGHVTANPCGGIKVAAERARDENIRIFAVASSRNLEETGLREIANSPAGVYRDKYMAVNLTGTRPVIVTSTIDRIYDTMLHMAYQECYSTKCLETPGPPGPPGHRGQKGAKGDNGGAGLKGERGRPGDPGIEGPIGHPGPKGEPGLKGEKGEIGAQGKKGVAGIAGRDGKDGQKGKFGRIGAPGCKGDPGDKGPDGHPGDVGEPGLPGALGDKGDRGRPGRSGPPGPAGDPGPKGERGSPGSPGIPGTKGGAGTAGGPGPKGDAGRRGDFGPKGSTGPNGAKGEKGEPGAEGPRGLAGEVGGKGSKGDNGLPGPRGPPGAPGDAGRKGSSGDPGDSGPRGDPGPPGPKGDSGRPGFSYPGPRGPTGDRGEKGSPGPRGSRGDCGPKGDPGLKGTPGEPGEPGPAGEPGQRGPRGDGGRDGDPGPEGDPGLTECDVMNYIRETCGCCDCEKRCGALDIVFVIDSSESVGLTNFTLEKNFVINTINRLGSIAKDPSSETGTRVGVVQYSHNGTFQAIRLNDSKIDSMSAFKDAVKKLEWIAGGTWTPSALKFAYDNLIRDSRRSKANVTVVVITDGRYDPRDDDKLLNYLCTDTSIDVNAIGIGDMFDQPEENESLKSIACRKDGRVMGMRRFADLVAEDFIDRIETVLCPDPVVICPDLPCKSEPAVANCIQRPVDLVFMLDGSERMGQENFRYAREFVENVANRLTLAQGDDDERNARVALLQYGDENQHQLAFKLTNNFTVIADGLANMRYLDSTSNVGSGIIYAINNIVTSRGTRLARRNAELSFVFITDGVTSNKNLEEGISAMRRAEGVPTVIAMSNDVDKEILAKISLGDQTAVFRGEDFARLNKASFFERFVRWIC</sequence>
<dbReference type="AGR" id="ZFIN:ZDB-GENE-070501-7"/>
<keyword evidence="3" id="KW-0272">Extracellular matrix</keyword>
<keyword evidence="6" id="KW-0130">Cell adhesion</keyword>
<organism evidence="15 16">
    <name type="scientific">Danio rerio</name>
    <name type="common">Zebrafish</name>
    <name type="synonym">Brachydanio rerio</name>
    <dbReference type="NCBI Taxonomy" id="7955"/>
    <lineage>
        <taxon>Eukaryota</taxon>
        <taxon>Metazoa</taxon>
        <taxon>Chordata</taxon>
        <taxon>Craniata</taxon>
        <taxon>Vertebrata</taxon>
        <taxon>Euteleostomi</taxon>
        <taxon>Actinopterygii</taxon>
        <taxon>Neopterygii</taxon>
        <taxon>Teleostei</taxon>
        <taxon>Ostariophysi</taxon>
        <taxon>Cypriniformes</taxon>
        <taxon>Danionidae</taxon>
        <taxon>Danioninae</taxon>
        <taxon>Danio</taxon>
    </lineage>
</organism>
<feature type="domain" description="VWFA" evidence="14">
    <location>
        <begin position="684"/>
        <end position="871"/>
    </location>
</feature>
<dbReference type="PANTHER" id="PTHR22588:SF15">
    <property type="entry name" value="VWFA DOMAIN-CONTAINING PROTEIN"/>
    <property type="match status" value="1"/>
</dbReference>
<keyword evidence="9" id="KW-0379">Hydroxylation</keyword>
<dbReference type="RefSeq" id="XP_021335547.1">
    <property type="nucleotide sequence ID" value="XM_021479872.3"/>
</dbReference>
<evidence type="ECO:0000256" key="8">
    <source>
        <dbReference type="ARBA" id="ARBA00023180"/>
    </source>
</evidence>
<dbReference type="FunFam" id="3.40.50.410:FF:000027">
    <property type="entry name" value="collagen alpha-2(VI) chain isoform X1"/>
    <property type="match status" value="1"/>
</dbReference>
<dbReference type="OrthoDB" id="9944853at2759"/>
<name>A0A8M9PVL2_DANRE</name>
<dbReference type="InterPro" id="IPR008160">
    <property type="entry name" value="Collagen"/>
</dbReference>
<dbReference type="GO" id="GO:0005581">
    <property type="term" value="C:collagen trimer"/>
    <property type="evidence" value="ECO:0007669"/>
    <property type="project" value="UniProtKB-KW"/>
</dbReference>
<gene>
    <name evidence="16 17" type="primary">col6a2</name>
</gene>
<dbReference type="FunFam" id="3.40.50.410:FF:000052">
    <property type="entry name" value="collagen alpha-2(VI) chain isoform X1"/>
    <property type="match status" value="1"/>
</dbReference>
<dbReference type="GO" id="GO:0007409">
    <property type="term" value="P:axonogenesis"/>
    <property type="evidence" value="ECO:0000315"/>
    <property type="project" value="ZFIN"/>
</dbReference>
<reference evidence="16" key="1">
    <citation type="submission" date="2025-08" db="UniProtKB">
        <authorList>
            <consortium name="RefSeq"/>
        </authorList>
    </citation>
    <scope>IDENTIFICATION</scope>
    <source>
        <strain evidence="16">Tuebingen</strain>
        <tissue evidence="16">Fibroblasts and whole tissue</tissue>
    </source>
</reference>
<evidence type="ECO:0000256" key="11">
    <source>
        <dbReference type="ARBA" id="ARBA00044000"/>
    </source>
</evidence>